<dbReference type="Gene3D" id="1.20.5.190">
    <property type="match status" value="1"/>
</dbReference>
<reference evidence="6 7" key="1">
    <citation type="journal article" date="2017" name="Genome Biol.">
        <title>New reference genome sequences of hot pepper reveal the massive evolution of plant disease-resistance genes by retroduplication.</title>
        <authorList>
            <person name="Kim S."/>
            <person name="Park J."/>
            <person name="Yeom S.I."/>
            <person name="Kim Y.M."/>
            <person name="Seo E."/>
            <person name="Kim K.T."/>
            <person name="Kim M.S."/>
            <person name="Lee J.M."/>
            <person name="Cheong K."/>
            <person name="Shin H.S."/>
            <person name="Kim S.B."/>
            <person name="Han K."/>
            <person name="Lee J."/>
            <person name="Park M."/>
            <person name="Lee H.A."/>
            <person name="Lee H.Y."/>
            <person name="Lee Y."/>
            <person name="Oh S."/>
            <person name="Lee J.H."/>
            <person name="Choi E."/>
            <person name="Choi E."/>
            <person name="Lee S.E."/>
            <person name="Jeon J."/>
            <person name="Kim H."/>
            <person name="Choi G."/>
            <person name="Song H."/>
            <person name="Lee J."/>
            <person name="Lee S.C."/>
            <person name="Kwon J.K."/>
            <person name="Lee H.Y."/>
            <person name="Koo N."/>
            <person name="Hong Y."/>
            <person name="Kim R.W."/>
            <person name="Kang W.H."/>
            <person name="Huh J.H."/>
            <person name="Kang B.C."/>
            <person name="Yang T.J."/>
            <person name="Lee Y.H."/>
            <person name="Bennetzen J.L."/>
            <person name="Choi D."/>
        </authorList>
    </citation>
    <scope>NUCLEOTIDE SEQUENCE [LARGE SCALE GENOMIC DNA]</scope>
    <source>
        <strain evidence="7">cv. PBC81</strain>
    </source>
</reference>
<evidence type="ECO:0000256" key="2">
    <source>
        <dbReference type="ARBA" id="ARBA00022490"/>
    </source>
</evidence>
<keyword evidence="3" id="KW-0112">Calmodulin-binding</keyword>
<feature type="region of interest" description="Disordered" evidence="5">
    <location>
        <begin position="307"/>
        <end position="350"/>
    </location>
</feature>
<dbReference type="Proteomes" id="UP000224567">
    <property type="component" value="Unassembled WGS sequence"/>
</dbReference>
<evidence type="ECO:0000313" key="7">
    <source>
        <dbReference type="Proteomes" id="UP000224567"/>
    </source>
</evidence>
<keyword evidence="4" id="KW-0175">Coiled coil</keyword>
<dbReference type="GO" id="GO:0000146">
    <property type="term" value="F:microfilament motor activity"/>
    <property type="evidence" value="ECO:0007669"/>
    <property type="project" value="InterPro"/>
</dbReference>
<dbReference type="GO" id="GO:0005884">
    <property type="term" value="C:actin filament"/>
    <property type="evidence" value="ECO:0007669"/>
    <property type="project" value="TreeGrafter"/>
</dbReference>
<dbReference type="InterPro" id="IPR000048">
    <property type="entry name" value="IQ_motif_EF-hand-BS"/>
</dbReference>
<dbReference type="GO" id="GO:0035556">
    <property type="term" value="P:intracellular signal transduction"/>
    <property type="evidence" value="ECO:0007669"/>
    <property type="project" value="InterPro"/>
</dbReference>
<dbReference type="InterPro" id="IPR027417">
    <property type="entry name" value="P-loop_NTPase"/>
</dbReference>
<dbReference type="STRING" id="33114.A0A2G2WN33"/>
<feature type="region of interest" description="Disordered" evidence="5">
    <location>
        <begin position="153"/>
        <end position="181"/>
    </location>
</feature>
<dbReference type="GO" id="GO:0005516">
    <property type="term" value="F:calmodulin binding"/>
    <property type="evidence" value="ECO:0007669"/>
    <property type="project" value="UniProtKB-KW"/>
</dbReference>
<name>A0A2G2WN33_CAPBA</name>
<organism evidence="6 7">
    <name type="scientific">Capsicum baccatum</name>
    <name type="common">Peruvian pepper</name>
    <dbReference type="NCBI Taxonomy" id="33114"/>
    <lineage>
        <taxon>Eukaryota</taxon>
        <taxon>Viridiplantae</taxon>
        <taxon>Streptophyta</taxon>
        <taxon>Embryophyta</taxon>
        <taxon>Tracheophyta</taxon>
        <taxon>Spermatophyta</taxon>
        <taxon>Magnoliopsida</taxon>
        <taxon>eudicotyledons</taxon>
        <taxon>Gunneridae</taxon>
        <taxon>Pentapetalae</taxon>
        <taxon>asterids</taxon>
        <taxon>lamiids</taxon>
        <taxon>Solanales</taxon>
        <taxon>Solanaceae</taxon>
        <taxon>Solanoideae</taxon>
        <taxon>Capsiceae</taxon>
        <taxon>Capsicum</taxon>
    </lineage>
</organism>
<evidence type="ECO:0000256" key="4">
    <source>
        <dbReference type="SAM" id="Coils"/>
    </source>
</evidence>
<dbReference type="GO" id="GO:0005737">
    <property type="term" value="C:cytoplasm"/>
    <property type="evidence" value="ECO:0007669"/>
    <property type="project" value="UniProtKB-SubCell"/>
</dbReference>
<evidence type="ECO:0000313" key="6">
    <source>
        <dbReference type="EMBL" id="PHT46570.1"/>
    </source>
</evidence>
<reference evidence="7" key="2">
    <citation type="journal article" date="2017" name="J. Anim. Genet.">
        <title>Multiple reference genome sequences of hot pepper reveal the massive evolution of plant disease resistance genes by retroduplication.</title>
        <authorList>
            <person name="Kim S."/>
            <person name="Park J."/>
            <person name="Yeom S.-I."/>
            <person name="Kim Y.-M."/>
            <person name="Seo E."/>
            <person name="Kim K.-T."/>
            <person name="Kim M.-S."/>
            <person name="Lee J.M."/>
            <person name="Cheong K."/>
            <person name="Shin H.-S."/>
            <person name="Kim S.-B."/>
            <person name="Han K."/>
            <person name="Lee J."/>
            <person name="Park M."/>
            <person name="Lee H.-A."/>
            <person name="Lee H.-Y."/>
            <person name="Lee Y."/>
            <person name="Oh S."/>
            <person name="Lee J.H."/>
            <person name="Choi E."/>
            <person name="Choi E."/>
            <person name="Lee S.E."/>
            <person name="Jeon J."/>
            <person name="Kim H."/>
            <person name="Choi G."/>
            <person name="Song H."/>
            <person name="Lee J."/>
            <person name="Lee S.-C."/>
            <person name="Kwon J.-K."/>
            <person name="Lee H.-Y."/>
            <person name="Koo N."/>
            <person name="Hong Y."/>
            <person name="Kim R.W."/>
            <person name="Kang W.-H."/>
            <person name="Huh J.H."/>
            <person name="Kang B.-C."/>
            <person name="Yang T.-J."/>
            <person name="Lee Y.-H."/>
            <person name="Bennetzen J.L."/>
            <person name="Choi D."/>
        </authorList>
    </citation>
    <scope>NUCLEOTIDE SEQUENCE [LARGE SCALE GENOMIC DNA]</scope>
    <source>
        <strain evidence="7">cv. PBC81</strain>
    </source>
</reference>
<dbReference type="Pfam" id="PF00612">
    <property type="entry name" value="IQ"/>
    <property type="match status" value="1"/>
</dbReference>
<keyword evidence="2" id="KW-0963">Cytoplasm</keyword>
<feature type="coiled-coil region" evidence="4">
    <location>
        <begin position="191"/>
        <end position="290"/>
    </location>
</feature>
<gene>
    <name evidence="6" type="ORF">CQW23_15728</name>
</gene>
<dbReference type="PROSITE" id="PS50096">
    <property type="entry name" value="IQ"/>
    <property type="match status" value="1"/>
</dbReference>
<dbReference type="PANTHER" id="PTHR46184">
    <property type="entry name" value="UNCONVENTIONAL MYOSIN-IXB-LIKE PROTEIN"/>
    <property type="match status" value="1"/>
</dbReference>
<dbReference type="PANTHER" id="PTHR46184:SF5">
    <property type="entry name" value="UNCONVENTIONAL MYOSIN-IXA-LIKE"/>
    <property type="match status" value="1"/>
</dbReference>
<dbReference type="InterPro" id="IPR046987">
    <property type="entry name" value="Myo9"/>
</dbReference>
<protein>
    <submittedName>
        <fullName evidence="6">Uncharacterized protein</fullName>
    </submittedName>
</protein>
<proteinExistence type="predicted"/>
<dbReference type="SUPFAM" id="SSF52540">
    <property type="entry name" value="P-loop containing nucleoside triphosphate hydrolases"/>
    <property type="match status" value="1"/>
</dbReference>
<dbReference type="GO" id="GO:0005096">
    <property type="term" value="F:GTPase activator activity"/>
    <property type="evidence" value="ECO:0007669"/>
    <property type="project" value="InterPro"/>
</dbReference>
<comment type="subcellular location">
    <subcellularLocation>
        <location evidence="1">Cytoplasm</location>
    </subcellularLocation>
</comment>
<dbReference type="EMBL" id="MLFT02000006">
    <property type="protein sequence ID" value="PHT46570.1"/>
    <property type="molecule type" value="Genomic_DNA"/>
</dbReference>
<dbReference type="OrthoDB" id="1436480at2759"/>
<evidence type="ECO:0000256" key="3">
    <source>
        <dbReference type="ARBA" id="ARBA00022860"/>
    </source>
</evidence>
<dbReference type="GO" id="GO:0051015">
    <property type="term" value="F:actin filament binding"/>
    <property type="evidence" value="ECO:0007669"/>
    <property type="project" value="TreeGrafter"/>
</dbReference>
<dbReference type="AlphaFoldDB" id="A0A2G2WN33"/>
<sequence length="463" mass="52259">MLLNFLPSINLCAHLSYSSARFAFKLYVTLKREAASLRIQTKLRGYLARKSYKKLKLAVVALQTGIRVAAARAKFRYIKQTRGALIIQAYERRHKVFSYYKKLIWASIFTQCRWRRLVARRELHKLKMIDLEEAKDQEIAKLQHSLRDMQSKLSETTTLPIREQEAAPKAVEGDSSIVEKKPLPVEDEESIEALTAEVKNLKVLYQKEKQHADDAEKKPLPVEDEESIEALTAEVKNLKVLYQKEKQRADDAEKKCAEAQESSKEKCRKLEETERKVQQLQDSVNRMIYSISDQFSELKMILHPSSSQNSASGLISRGYPDDATSASADATSTNSDFTFPVPGSAPAQFSSPDPRAFQLIVQDLAAGEISDASPRWIAYWALAASQPDLNRYLYTVTFRAIREPLKELNLSPIDGDSAGVPDTLIPGFEIWSAHWQHVKSLAISLNMLNPIMAVLNSASALDQ</sequence>
<evidence type="ECO:0000256" key="5">
    <source>
        <dbReference type="SAM" id="MobiDB-lite"/>
    </source>
</evidence>
<dbReference type="Gene3D" id="1.20.5.170">
    <property type="match status" value="1"/>
</dbReference>
<evidence type="ECO:0000256" key="1">
    <source>
        <dbReference type="ARBA" id="ARBA00004496"/>
    </source>
</evidence>
<accession>A0A2G2WN33</accession>
<feature type="compositionally biased region" description="Low complexity" evidence="5">
    <location>
        <begin position="321"/>
        <end position="338"/>
    </location>
</feature>
<dbReference type="SMART" id="SM00015">
    <property type="entry name" value="IQ"/>
    <property type="match status" value="3"/>
</dbReference>
<keyword evidence="7" id="KW-1185">Reference proteome</keyword>
<comment type="caution">
    <text evidence="6">The sequence shown here is derived from an EMBL/GenBank/DDBJ whole genome shotgun (WGS) entry which is preliminary data.</text>
</comment>